<dbReference type="Gene3D" id="2.10.60.10">
    <property type="entry name" value="CD59"/>
    <property type="match status" value="2"/>
</dbReference>
<evidence type="ECO:0000256" key="3">
    <source>
        <dbReference type="SAM" id="SignalP"/>
    </source>
</evidence>
<dbReference type="PANTHER" id="PTHR20914:SF9">
    <property type="entry name" value="COILED, ISOFORM A"/>
    <property type="match status" value="1"/>
</dbReference>
<protein>
    <recommendedName>
        <fullName evidence="4">UPAR/Ly6 domain-containing protein</fullName>
    </recommendedName>
</protein>
<comment type="caution">
    <text evidence="5">The sequence shown here is derived from an EMBL/GenBank/DDBJ whole genome shotgun (WGS) entry which is preliminary data.</text>
</comment>
<feature type="signal peptide" evidence="3">
    <location>
        <begin position="1"/>
        <end position="19"/>
    </location>
</feature>
<gene>
    <name evidence="5" type="ORF">HF521_006404</name>
</gene>
<name>A0A8T0AT55_SILME</name>
<dbReference type="InterPro" id="IPR045860">
    <property type="entry name" value="Snake_toxin-like_sf"/>
</dbReference>
<evidence type="ECO:0000313" key="6">
    <source>
        <dbReference type="Proteomes" id="UP000606274"/>
    </source>
</evidence>
<proteinExistence type="predicted"/>
<accession>A0A8T0AT55</accession>
<dbReference type="PANTHER" id="PTHR20914">
    <property type="entry name" value="LY6/PLAUR DOMAIN-CONTAINING PROTEIN 8"/>
    <property type="match status" value="1"/>
</dbReference>
<dbReference type="SUPFAM" id="SSF57302">
    <property type="entry name" value="Snake toxin-like"/>
    <property type="match status" value="1"/>
</dbReference>
<dbReference type="InterPro" id="IPR050918">
    <property type="entry name" value="CNF-like_PLA2_Inhibitor"/>
</dbReference>
<comment type="subcellular location">
    <subcellularLocation>
        <location evidence="1">Secreted</location>
    </subcellularLocation>
</comment>
<keyword evidence="2" id="KW-0964">Secreted</keyword>
<dbReference type="Pfam" id="PF00021">
    <property type="entry name" value="UPAR_LY6"/>
    <property type="match status" value="2"/>
</dbReference>
<dbReference type="EMBL" id="JABFDY010000016">
    <property type="protein sequence ID" value="KAF7696310.1"/>
    <property type="molecule type" value="Genomic_DNA"/>
</dbReference>
<evidence type="ECO:0000259" key="4">
    <source>
        <dbReference type="SMART" id="SM00134"/>
    </source>
</evidence>
<dbReference type="OrthoDB" id="5945173at2759"/>
<feature type="domain" description="UPAR/Ly6" evidence="4">
    <location>
        <begin position="109"/>
        <end position="188"/>
    </location>
</feature>
<evidence type="ECO:0000313" key="5">
    <source>
        <dbReference type="EMBL" id="KAF7696310.1"/>
    </source>
</evidence>
<feature type="chain" id="PRO_5035736984" description="UPAR/Ly6 domain-containing protein" evidence="3">
    <location>
        <begin position="20"/>
        <end position="202"/>
    </location>
</feature>
<keyword evidence="6" id="KW-1185">Reference proteome</keyword>
<keyword evidence="3" id="KW-0732">Signal</keyword>
<dbReference type="GO" id="GO:0005576">
    <property type="term" value="C:extracellular region"/>
    <property type="evidence" value="ECO:0007669"/>
    <property type="project" value="UniProtKB-SubCell"/>
</dbReference>
<organism evidence="5 6">
    <name type="scientific">Silurus meridionalis</name>
    <name type="common">Southern catfish</name>
    <name type="synonym">Silurus soldatovi meridionalis</name>
    <dbReference type="NCBI Taxonomy" id="175797"/>
    <lineage>
        <taxon>Eukaryota</taxon>
        <taxon>Metazoa</taxon>
        <taxon>Chordata</taxon>
        <taxon>Craniata</taxon>
        <taxon>Vertebrata</taxon>
        <taxon>Euteleostomi</taxon>
        <taxon>Actinopterygii</taxon>
        <taxon>Neopterygii</taxon>
        <taxon>Teleostei</taxon>
        <taxon>Ostariophysi</taxon>
        <taxon>Siluriformes</taxon>
        <taxon>Siluridae</taxon>
        <taxon>Silurus</taxon>
    </lineage>
</organism>
<dbReference type="AlphaFoldDB" id="A0A8T0AT55"/>
<dbReference type="SMART" id="SM00134">
    <property type="entry name" value="LU"/>
    <property type="match status" value="2"/>
</dbReference>
<reference evidence="5" key="1">
    <citation type="submission" date="2020-08" db="EMBL/GenBank/DDBJ databases">
        <title>Chromosome-level assembly of Southern catfish (Silurus meridionalis) provides insights into visual adaptation to the nocturnal and benthic lifestyles.</title>
        <authorList>
            <person name="Zhang Y."/>
            <person name="Wang D."/>
            <person name="Peng Z."/>
        </authorList>
    </citation>
    <scope>NUCLEOTIDE SEQUENCE</scope>
    <source>
        <strain evidence="5">SWU-2019-XX</strain>
        <tissue evidence="5">Muscle</tissue>
    </source>
</reference>
<evidence type="ECO:0000256" key="1">
    <source>
        <dbReference type="ARBA" id="ARBA00004613"/>
    </source>
</evidence>
<dbReference type="InterPro" id="IPR016054">
    <property type="entry name" value="LY6_UPA_recep-like"/>
</dbReference>
<sequence>MMTQVTLLLICMLFPQAWSLNCYECVLGITNCQEKSCPDKCLTATTSVYVDNTKISDVNIQSCSTADSCISGSMNLGKMKVTNNGKCCSTPLCNTEKLPALQRQSVNGRMCYTCDDKGCYGTVNCEGDEDRCISLTVQQGSNALSMKGCVSKSFCVASGSASTPGLGVSNIQCCDGNLCNGAESYKLSFLLMLVPLLSSILF</sequence>
<feature type="domain" description="UPAR/Ly6" evidence="4">
    <location>
        <begin position="20"/>
        <end position="102"/>
    </location>
</feature>
<dbReference type="Proteomes" id="UP000606274">
    <property type="component" value="Unassembled WGS sequence"/>
</dbReference>
<evidence type="ECO:0000256" key="2">
    <source>
        <dbReference type="ARBA" id="ARBA00022525"/>
    </source>
</evidence>